<keyword evidence="6 7" id="KW-0472">Membrane</keyword>
<feature type="domain" description="ABC transmembrane type-1" evidence="8">
    <location>
        <begin position="73"/>
        <end position="265"/>
    </location>
</feature>
<accession>A0ABY7XTR8</accession>
<keyword evidence="5 7" id="KW-1133">Transmembrane helix</keyword>
<feature type="transmembrane region" description="Helical" evidence="7">
    <location>
        <begin position="247"/>
        <end position="265"/>
    </location>
</feature>
<dbReference type="Proteomes" id="UP001215097">
    <property type="component" value="Chromosome"/>
</dbReference>
<evidence type="ECO:0000256" key="5">
    <source>
        <dbReference type="ARBA" id="ARBA00022989"/>
    </source>
</evidence>
<feature type="transmembrane region" description="Helical" evidence="7">
    <location>
        <begin position="110"/>
        <end position="132"/>
    </location>
</feature>
<comment type="similarity">
    <text evidence="7">Belongs to the binding-protein-dependent transport system permease family.</text>
</comment>
<feature type="transmembrane region" description="Helical" evidence="7">
    <location>
        <begin position="77"/>
        <end position="98"/>
    </location>
</feature>
<dbReference type="InterPro" id="IPR000515">
    <property type="entry name" value="MetI-like"/>
</dbReference>
<dbReference type="InterPro" id="IPR050901">
    <property type="entry name" value="BP-dep_ABC_trans_perm"/>
</dbReference>
<dbReference type="Pfam" id="PF00528">
    <property type="entry name" value="BPD_transp_1"/>
    <property type="match status" value="1"/>
</dbReference>
<name>A0ABY7XTR8_MICLT</name>
<evidence type="ECO:0000313" key="9">
    <source>
        <dbReference type="EMBL" id="WDM45611.1"/>
    </source>
</evidence>
<reference evidence="9 10" key="1">
    <citation type="submission" date="2021-06" db="EMBL/GenBank/DDBJ databases">
        <title>Genome-based taxonomic framework of Microbacterium strains isolated from marine environment, the description of four new species and reclassification of four preexisting species.</title>
        <authorList>
            <person name="Lee S.D."/>
            <person name="Kim S.-M."/>
            <person name="Byeon Y.-S."/>
            <person name="Yang H.L."/>
            <person name="Kim I.S."/>
        </authorList>
    </citation>
    <scope>NUCLEOTIDE SEQUENCE [LARGE SCALE GENOMIC DNA]</scope>
    <source>
        <strain evidence="9 10">KACC 14465</strain>
    </source>
</reference>
<dbReference type="CDD" id="cd06261">
    <property type="entry name" value="TM_PBP2"/>
    <property type="match status" value="1"/>
</dbReference>
<gene>
    <name evidence="9" type="ORF">KV395_14290</name>
</gene>
<evidence type="ECO:0000256" key="3">
    <source>
        <dbReference type="ARBA" id="ARBA00022475"/>
    </source>
</evidence>
<keyword evidence="3" id="KW-1003">Cell membrane</keyword>
<protein>
    <submittedName>
        <fullName evidence="9">Carbohydrate ABC transporter permease</fullName>
    </submittedName>
</protein>
<evidence type="ECO:0000259" key="8">
    <source>
        <dbReference type="PROSITE" id="PS50928"/>
    </source>
</evidence>
<dbReference type="EMBL" id="CP078075">
    <property type="protein sequence ID" value="WDM45611.1"/>
    <property type="molecule type" value="Genomic_DNA"/>
</dbReference>
<evidence type="ECO:0000256" key="6">
    <source>
        <dbReference type="ARBA" id="ARBA00023136"/>
    </source>
</evidence>
<dbReference type="InterPro" id="IPR035906">
    <property type="entry name" value="MetI-like_sf"/>
</dbReference>
<dbReference type="SUPFAM" id="SSF161098">
    <property type="entry name" value="MetI-like"/>
    <property type="match status" value="1"/>
</dbReference>
<feature type="transmembrane region" description="Helical" evidence="7">
    <location>
        <begin position="12"/>
        <end position="33"/>
    </location>
</feature>
<keyword evidence="4 7" id="KW-0812">Transmembrane</keyword>
<evidence type="ECO:0000256" key="2">
    <source>
        <dbReference type="ARBA" id="ARBA00022448"/>
    </source>
</evidence>
<feature type="transmembrane region" description="Helical" evidence="7">
    <location>
        <begin position="213"/>
        <end position="235"/>
    </location>
</feature>
<dbReference type="Gene3D" id="1.10.3720.10">
    <property type="entry name" value="MetI-like"/>
    <property type="match status" value="1"/>
</dbReference>
<proteinExistence type="inferred from homology"/>
<sequence>MVNRTNSLTRIFQYGALTLFLIFLGFPLLWLLATSLKTGQELNSLAVNLIPTPITLENYAEALSGGRGLVMATANSIVVSLASTVLVMVLAVPGAYLMARSRGLGRSLGVGWVLVSQIVPVILIIIPLFLILRNVGLIDSLVGLTAVYVVFNLPFSLWMLQGFVASIPVEIEEAGAIDGAGRFTVLRMLIFPLLQPGLVATAMFTFVISFNEFFFALVLLQTPSTYTLPVALAAFVGSDGRVDVGPLAAAALLASIPSIVFFAIVQRRLGNGLLSGAVKG</sequence>
<feature type="transmembrane region" description="Helical" evidence="7">
    <location>
        <begin position="144"/>
        <end position="164"/>
    </location>
</feature>
<evidence type="ECO:0000256" key="1">
    <source>
        <dbReference type="ARBA" id="ARBA00004651"/>
    </source>
</evidence>
<feature type="transmembrane region" description="Helical" evidence="7">
    <location>
        <begin position="185"/>
        <end position="207"/>
    </location>
</feature>
<evidence type="ECO:0000256" key="7">
    <source>
        <dbReference type="RuleBase" id="RU363032"/>
    </source>
</evidence>
<dbReference type="PANTHER" id="PTHR32243:SF18">
    <property type="entry name" value="INNER MEMBRANE ABC TRANSPORTER PERMEASE PROTEIN YCJP"/>
    <property type="match status" value="1"/>
</dbReference>
<keyword evidence="2 7" id="KW-0813">Transport</keyword>
<keyword evidence="10" id="KW-1185">Reference proteome</keyword>
<evidence type="ECO:0000256" key="4">
    <source>
        <dbReference type="ARBA" id="ARBA00022692"/>
    </source>
</evidence>
<dbReference type="PANTHER" id="PTHR32243">
    <property type="entry name" value="MALTOSE TRANSPORT SYSTEM PERMEASE-RELATED"/>
    <property type="match status" value="1"/>
</dbReference>
<organism evidence="9 10">
    <name type="scientific">Microbacterium luteolum</name>
    <name type="common">Aureobacterium luteolum</name>
    <dbReference type="NCBI Taxonomy" id="69367"/>
    <lineage>
        <taxon>Bacteria</taxon>
        <taxon>Bacillati</taxon>
        <taxon>Actinomycetota</taxon>
        <taxon>Actinomycetes</taxon>
        <taxon>Micrococcales</taxon>
        <taxon>Microbacteriaceae</taxon>
        <taxon>Microbacterium</taxon>
    </lineage>
</organism>
<evidence type="ECO:0000313" key="10">
    <source>
        <dbReference type="Proteomes" id="UP001215097"/>
    </source>
</evidence>
<comment type="subcellular location">
    <subcellularLocation>
        <location evidence="1 7">Cell membrane</location>
        <topology evidence="1 7">Multi-pass membrane protein</topology>
    </subcellularLocation>
</comment>
<dbReference type="PROSITE" id="PS50928">
    <property type="entry name" value="ABC_TM1"/>
    <property type="match status" value="1"/>
</dbReference>